<dbReference type="Proteomes" id="UP000436006">
    <property type="component" value="Unassembled WGS sequence"/>
</dbReference>
<evidence type="ECO:0000256" key="10">
    <source>
        <dbReference type="ARBA" id="ARBA00023268"/>
    </source>
</evidence>
<dbReference type="NCBIfam" id="TIGR01656">
    <property type="entry name" value="Histidinol-ppas"/>
    <property type="match status" value="1"/>
</dbReference>
<sequence length="382" mass="42721">MQKILFIDRDGTLIIEPQPDQQVDSLAKLDYVPKAISAMRTIAEETDYQLVMVTNQDGLGTDSFPEDTFWPAHNKMLATFAGENIHFAAVHIDRHFPRDNSTTRKPGVGMLTEYFSDTYDLANSYVIGDRLTDVQLAVNLGAKAILFLPPDGLTAVQTADVSGLTEAMQNAIALKTGDWDQICEFLRLPARTATVERNTKETQIRVDLNLDGRGQANIHTGLGFFDHMLDQVAKHSGADLTIQVNGDLHIDEHHTIEDTALALGEAYRRALGDKRGISRYGFLLPMDEALAQVGIDFSGRPWLVWDANFRREKIGDMPTEMFFHFFKSFSDTALCNLNIKVEGDNEHHKIEAIFKAFAKAIKMAVRRNIKELDNLPSTKGVL</sequence>
<keyword evidence="9 12" id="KW-0456">Lyase</keyword>
<comment type="pathway">
    <text evidence="12">Amino-acid biosynthesis; L-histidine biosynthesis; L-histidine from 5-phospho-alpha-D-ribose 1-diphosphate: step 8/9.</text>
</comment>
<dbReference type="FunFam" id="3.30.230.40:FF:000001">
    <property type="entry name" value="Imidazoleglycerol-phosphate dehydratase HisB"/>
    <property type="match status" value="1"/>
</dbReference>
<dbReference type="InterPro" id="IPR036412">
    <property type="entry name" value="HAD-like_sf"/>
</dbReference>
<dbReference type="UniPathway" id="UPA00031">
    <property type="reaction ID" value="UER00011"/>
</dbReference>
<feature type="binding site" evidence="12">
    <location>
        <position position="10"/>
    </location>
    <ligand>
        <name>Mg(2+)</name>
        <dbReference type="ChEBI" id="CHEBI:18420"/>
    </ligand>
</feature>
<comment type="pathway">
    <text evidence="2 12">Amino-acid biosynthesis; L-histidine biosynthesis; L-histidine from 5-phospho-alpha-D-ribose 1-diphosphate: step 6/9.</text>
</comment>
<evidence type="ECO:0000256" key="1">
    <source>
        <dbReference type="ARBA" id="ARBA00001946"/>
    </source>
</evidence>
<dbReference type="InterPro" id="IPR023214">
    <property type="entry name" value="HAD_sf"/>
</dbReference>
<dbReference type="InterPro" id="IPR020566">
    <property type="entry name" value="His_synth_bifunc_HisB"/>
</dbReference>
<evidence type="ECO:0000313" key="14">
    <source>
        <dbReference type="Proteomes" id="UP000436006"/>
    </source>
</evidence>
<keyword evidence="14" id="KW-1185">Reference proteome</keyword>
<comment type="caution">
    <text evidence="12">Lacks conserved residue(s) required for the propagation of feature annotation.</text>
</comment>
<name>A0A7K1SPV4_9BACT</name>
<dbReference type="InterPro" id="IPR000807">
    <property type="entry name" value="ImidazoleglycerolP_deHydtase"/>
</dbReference>
<comment type="caution">
    <text evidence="13">The sequence shown here is derived from an EMBL/GenBank/DDBJ whole genome shotgun (WGS) entry which is preliminary data.</text>
</comment>
<evidence type="ECO:0000256" key="7">
    <source>
        <dbReference type="ARBA" id="ARBA00022842"/>
    </source>
</evidence>
<keyword evidence="5 12" id="KW-0479">Metal-binding</keyword>
<evidence type="ECO:0000256" key="4">
    <source>
        <dbReference type="ARBA" id="ARBA00022605"/>
    </source>
</evidence>
<organism evidence="13 14">
    <name type="scientific">Spirosoma arboris</name>
    <dbReference type="NCBI Taxonomy" id="2682092"/>
    <lineage>
        <taxon>Bacteria</taxon>
        <taxon>Pseudomonadati</taxon>
        <taxon>Bacteroidota</taxon>
        <taxon>Cytophagia</taxon>
        <taxon>Cytophagales</taxon>
        <taxon>Cytophagaceae</taxon>
        <taxon>Spirosoma</taxon>
    </lineage>
</organism>
<keyword evidence="4 12" id="KW-0028">Amino-acid biosynthesis</keyword>
<dbReference type="PROSITE" id="PS00954">
    <property type="entry name" value="IGP_DEHYDRATASE_1"/>
    <property type="match status" value="1"/>
</dbReference>
<dbReference type="GO" id="GO:0004401">
    <property type="term" value="F:histidinol-phosphatase activity"/>
    <property type="evidence" value="ECO:0007669"/>
    <property type="project" value="UniProtKB-UniRule"/>
</dbReference>
<dbReference type="InterPro" id="IPR038494">
    <property type="entry name" value="IGPD_sf"/>
</dbReference>
<keyword evidence="6 12" id="KW-0378">Hydrolase</keyword>
<dbReference type="NCBIfam" id="NF003937">
    <property type="entry name" value="PRK05446.1"/>
    <property type="match status" value="1"/>
</dbReference>
<dbReference type="Gene3D" id="3.30.230.40">
    <property type="entry name" value="Imidazole glycerol phosphate dehydratase, domain 1"/>
    <property type="match status" value="2"/>
</dbReference>
<evidence type="ECO:0000313" key="13">
    <source>
        <dbReference type="EMBL" id="MVM35807.1"/>
    </source>
</evidence>
<dbReference type="NCBIfam" id="NF002111">
    <property type="entry name" value="PRK00951.2-1"/>
    <property type="match status" value="1"/>
</dbReference>
<evidence type="ECO:0000256" key="3">
    <source>
        <dbReference type="ARBA" id="ARBA00022490"/>
    </source>
</evidence>
<dbReference type="NCBIfam" id="TIGR01261">
    <property type="entry name" value="hisB_Nterm"/>
    <property type="match status" value="1"/>
</dbReference>
<dbReference type="InterPro" id="IPR013954">
    <property type="entry name" value="PNK3P"/>
</dbReference>
<proteinExistence type="inferred from homology"/>
<dbReference type="FunFam" id="3.30.230.40:FF:000003">
    <property type="entry name" value="Imidazoleglycerol-phosphate dehydratase HisB"/>
    <property type="match status" value="1"/>
</dbReference>
<comment type="similarity">
    <text evidence="12">In the C-terminal section; belongs to the imidazoleglycerol-phosphate dehydratase family.</text>
</comment>
<dbReference type="GO" id="GO:0004424">
    <property type="term" value="F:imidazoleglycerol-phosphate dehydratase activity"/>
    <property type="evidence" value="ECO:0007669"/>
    <property type="project" value="UniProtKB-UniRule"/>
</dbReference>
<dbReference type="EMBL" id="WPIN01000027">
    <property type="protein sequence ID" value="MVM35807.1"/>
    <property type="molecule type" value="Genomic_DNA"/>
</dbReference>
<dbReference type="CDD" id="cd07914">
    <property type="entry name" value="IGPD"/>
    <property type="match status" value="1"/>
</dbReference>
<feature type="active site" description="Nucleophile" evidence="12">
    <location>
        <position position="8"/>
    </location>
</feature>
<dbReference type="SUPFAM" id="SSF56784">
    <property type="entry name" value="HAD-like"/>
    <property type="match status" value="1"/>
</dbReference>
<evidence type="ECO:0000256" key="11">
    <source>
        <dbReference type="ARBA" id="ARBA00049158"/>
    </source>
</evidence>
<feature type="binding site" evidence="12">
    <location>
        <position position="8"/>
    </location>
    <ligand>
        <name>Mg(2+)</name>
        <dbReference type="ChEBI" id="CHEBI:18420"/>
    </ligand>
</feature>
<evidence type="ECO:0000256" key="9">
    <source>
        <dbReference type="ARBA" id="ARBA00023239"/>
    </source>
</evidence>
<feature type="region of interest" description="Imidazoleglycerol-phosphate dehydratase" evidence="12">
    <location>
        <begin position="191"/>
        <end position="382"/>
    </location>
</feature>
<comment type="catalytic activity">
    <reaction evidence="11 12">
        <text>L-histidinol phosphate + H2O = L-histidinol + phosphate</text>
        <dbReference type="Rhea" id="RHEA:14465"/>
        <dbReference type="ChEBI" id="CHEBI:15377"/>
        <dbReference type="ChEBI" id="CHEBI:43474"/>
        <dbReference type="ChEBI" id="CHEBI:57699"/>
        <dbReference type="ChEBI" id="CHEBI:57980"/>
        <dbReference type="EC" id="3.1.3.15"/>
    </reaction>
</comment>
<feature type="binding site" evidence="12">
    <location>
        <position position="129"/>
    </location>
    <ligand>
        <name>Mg(2+)</name>
        <dbReference type="ChEBI" id="CHEBI:18420"/>
    </ligand>
</feature>
<evidence type="ECO:0000256" key="6">
    <source>
        <dbReference type="ARBA" id="ARBA00022801"/>
    </source>
</evidence>
<evidence type="ECO:0000256" key="8">
    <source>
        <dbReference type="ARBA" id="ARBA00023102"/>
    </source>
</evidence>
<comment type="subcellular location">
    <subcellularLocation>
        <location evidence="12">Cytoplasm</location>
    </subcellularLocation>
</comment>
<keyword evidence="8 12" id="KW-0368">Histidine biosynthesis</keyword>
<feature type="active site" description="Proton donor" evidence="12">
    <location>
        <position position="10"/>
    </location>
</feature>
<dbReference type="PROSITE" id="PS00955">
    <property type="entry name" value="IGP_DEHYDRATASE_2"/>
    <property type="match status" value="1"/>
</dbReference>
<dbReference type="Pfam" id="PF08645">
    <property type="entry name" value="PNK3P"/>
    <property type="match status" value="1"/>
</dbReference>
<dbReference type="AlphaFoldDB" id="A0A7K1SPV4"/>
<dbReference type="InterPro" id="IPR006543">
    <property type="entry name" value="Histidinol-phos"/>
</dbReference>
<accession>A0A7K1SPV4</accession>
<feature type="region of interest" description="Histidinol-phosphatase" evidence="12">
    <location>
        <begin position="1"/>
        <end position="190"/>
    </location>
</feature>
<evidence type="ECO:0000256" key="2">
    <source>
        <dbReference type="ARBA" id="ARBA00005047"/>
    </source>
</evidence>
<comment type="similarity">
    <text evidence="12">In the N-terminal section; belongs to the histidinol-phosphatase family.</text>
</comment>
<dbReference type="SUPFAM" id="SSF54211">
    <property type="entry name" value="Ribosomal protein S5 domain 2-like"/>
    <property type="match status" value="2"/>
</dbReference>
<dbReference type="InterPro" id="IPR005954">
    <property type="entry name" value="HisB_N"/>
</dbReference>
<dbReference type="Pfam" id="PF00475">
    <property type="entry name" value="IGPD"/>
    <property type="match status" value="1"/>
</dbReference>
<keyword evidence="7 12" id="KW-0460">Magnesium</keyword>
<dbReference type="PANTHER" id="PTHR23133:SF2">
    <property type="entry name" value="IMIDAZOLEGLYCEROL-PHOSPHATE DEHYDRATASE"/>
    <property type="match status" value="1"/>
</dbReference>
<dbReference type="GO" id="GO:0005737">
    <property type="term" value="C:cytoplasm"/>
    <property type="evidence" value="ECO:0007669"/>
    <property type="project" value="UniProtKB-SubCell"/>
</dbReference>
<dbReference type="InterPro" id="IPR006549">
    <property type="entry name" value="HAD-SF_hydro_IIIA"/>
</dbReference>
<dbReference type="EC" id="4.2.1.19" evidence="12"/>
<dbReference type="GO" id="GO:0046872">
    <property type="term" value="F:metal ion binding"/>
    <property type="evidence" value="ECO:0007669"/>
    <property type="project" value="UniProtKB-KW"/>
</dbReference>
<comment type="cofactor">
    <cofactor evidence="1 12">
        <name>Mg(2+)</name>
        <dbReference type="ChEBI" id="CHEBI:18420"/>
    </cofactor>
</comment>
<keyword evidence="10 12" id="KW-0511">Multifunctional enzyme</keyword>
<dbReference type="HAMAP" id="MF_01022">
    <property type="entry name" value="Bifunc_HisB"/>
    <property type="match status" value="1"/>
</dbReference>
<gene>
    <name evidence="12 13" type="primary">hisB</name>
    <name evidence="13" type="ORF">GO755_37675</name>
</gene>
<dbReference type="GO" id="GO:0000105">
    <property type="term" value="P:L-histidine biosynthetic process"/>
    <property type="evidence" value="ECO:0007669"/>
    <property type="project" value="UniProtKB-UniRule"/>
</dbReference>
<dbReference type="NCBIfam" id="TIGR01662">
    <property type="entry name" value="HAD-SF-IIIA"/>
    <property type="match status" value="1"/>
</dbReference>
<dbReference type="RefSeq" id="WP_157590610.1">
    <property type="nucleotide sequence ID" value="NZ_WPIN01000027.1"/>
</dbReference>
<protein>
    <recommendedName>
        <fullName evidence="12">Histidine biosynthesis bifunctional protein HisB</fullName>
    </recommendedName>
    <domain>
        <recommendedName>
            <fullName evidence="12">Histidinol-phosphatase</fullName>
            <ecNumber evidence="12">3.1.3.15</ecNumber>
        </recommendedName>
    </domain>
    <domain>
        <recommendedName>
            <fullName evidence="12">Imidazoleglycerol-phosphate dehydratase</fullName>
            <shortName evidence="12">IGPD</shortName>
            <ecNumber evidence="12">4.2.1.19</ecNumber>
        </recommendedName>
    </domain>
</protein>
<dbReference type="EC" id="3.1.3.15" evidence="12"/>
<keyword evidence="3 12" id="KW-0963">Cytoplasm</keyword>
<reference evidence="13 14" key="1">
    <citation type="submission" date="2019-12" db="EMBL/GenBank/DDBJ databases">
        <title>Spirosoma sp. HMF4905 genome sequencing and assembly.</title>
        <authorList>
            <person name="Kang H."/>
            <person name="Cha I."/>
            <person name="Kim H."/>
            <person name="Joh K."/>
        </authorList>
    </citation>
    <scope>NUCLEOTIDE SEQUENCE [LARGE SCALE GENOMIC DNA]</scope>
    <source>
        <strain evidence="13 14">HMF4905</strain>
    </source>
</reference>
<dbReference type="PANTHER" id="PTHR23133">
    <property type="entry name" value="IMIDAZOLEGLYCEROL-PHOSPHATE DEHYDRATASE HIS7"/>
    <property type="match status" value="1"/>
</dbReference>
<evidence type="ECO:0000256" key="12">
    <source>
        <dbReference type="HAMAP-Rule" id="MF_01022"/>
    </source>
</evidence>
<dbReference type="Gene3D" id="3.40.50.1000">
    <property type="entry name" value="HAD superfamily/HAD-like"/>
    <property type="match status" value="1"/>
</dbReference>
<evidence type="ECO:0000256" key="5">
    <source>
        <dbReference type="ARBA" id="ARBA00022723"/>
    </source>
</evidence>
<comment type="catalytic activity">
    <reaction evidence="12">
        <text>D-erythro-1-(imidazol-4-yl)glycerol 3-phosphate = 3-(imidazol-4-yl)-2-oxopropyl phosphate + H2O</text>
        <dbReference type="Rhea" id="RHEA:11040"/>
        <dbReference type="ChEBI" id="CHEBI:15377"/>
        <dbReference type="ChEBI" id="CHEBI:57766"/>
        <dbReference type="ChEBI" id="CHEBI:58278"/>
        <dbReference type="EC" id="4.2.1.19"/>
    </reaction>
</comment>
<dbReference type="InterPro" id="IPR020568">
    <property type="entry name" value="Ribosomal_Su5_D2-typ_SF"/>
</dbReference>
<dbReference type="NCBIfam" id="NF002114">
    <property type="entry name" value="PRK00951.2-4"/>
    <property type="match status" value="1"/>
</dbReference>
<dbReference type="HAMAP" id="MF_00076">
    <property type="entry name" value="HisB"/>
    <property type="match status" value="1"/>
</dbReference>
<dbReference type="InterPro" id="IPR020565">
    <property type="entry name" value="ImidazoleglycerP_deHydtase_CS"/>
</dbReference>